<keyword evidence="5 6" id="KW-0472">Membrane</keyword>
<dbReference type="PANTHER" id="PTHR40077">
    <property type="entry name" value="MEMBRANE PROTEIN-RELATED"/>
    <property type="match status" value="1"/>
</dbReference>
<protein>
    <submittedName>
        <fullName evidence="8">DUF3817 domain-containing protein</fullName>
    </submittedName>
</protein>
<gene>
    <name evidence="8" type="ORF">HKK74_20635</name>
</gene>
<proteinExistence type="predicted"/>
<evidence type="ECO:0000313" key="9">
    <source>
        <dbReference type="Proteomes" id="UP000805614"/>
    </source>
</evidence>
<reference evidence="8 9" key="1">
    <citation type="submission" date="2020-06" db="EMBL/GenBank/DDBJ databases">
        <title>Actinomadura xiongansis sp. nov., isolated from soil of Baiyangdian.</title>
        <authorList>
            <person name="Zhang X."/>
        </authorList>
    </citation>
    <scope>NUCLEOTIDE SEQUENCE [LARGE SCALE GENOMIC DNA]</scope>
    <source>
        <strain evidence="8 9">HBUM206468</strain>
    </source>
</reference>
<dbReference type="EMBL" id="JABVEC010000015">
    <property type="protein sequence ID" value="MBC6467881.1"/>
    <property type="molecule type" value="Genomic_DNA"/>
</dbReference>
<dbReference type="RefSeq" id="WP_187244888.1">
    <property type="nucleotide sequence ID" value="NZ_BAAAOK010000001.1"/>
</dbReference>
<evidence type="ECO:0000256" key="3">
    <source>
        <dbReference type="ARBA" id="ARBA00022692"/>
    </source>
</evidence>
<evidence type="ECO:0000256" key="5">
    <source>
        <dbReference type="ARBA" id="ARBA00023136"/>
    </source>
</evidence>
<organism evidence="8 9">
    <name type="scientific">Actinomadura alba</name>
    <dbReference type="NCBI Taxonomy" id="406431"/>
    <lineage>
        <taxon>Bacteria</taxon>
        <taxon>Bacillati</taxon>
        <taxon>Actinomycetota</taxon>
        <taxon>Actinomycetes</taxon>
        <taxon>Streptosporangiales</taxon>
        <taxon>Thermomonosporaceae</taxon>
        <taxon>Actinomadura</taxon>
    </lineage>
</organism>
<feature type="transmembrane region" description="Helical" evidence="6">
    <location>
        <begin position="38"/>
        <end position="60"/>
    </location>
</feature>
<comment type="caution">
    <text evidence="8">The sequence shown here is derived from an EMBL/GenBank/DDBJ whole genome shotgun (WGS) entry which is preliminary data.</text>
</comment>
<feature type="domain" description="DUF3817" evidence="7">
    <location>
        <begin position="7"/>
        <end position="90"/>
    </location>
</feature>
<feature type="transmembrane region" description="Helical" evidence="6">
    <location>
        <begin position="66"/>
        <end position="87"/>
    </location>
</feature>
<comment type="subcellular location">
    <subcellularLocation>
        <location evidence="1">Cell membrane</location>
        <topology evidence="1">Multi-pass membrane protein</topology>
    </subcellularLocation>
</comment>
<sequence>MPSNSYSRFRLLSFAEGISFLLLLIFGSLLSRISDIDLVMPLGLLHAVLFIALVVATFDVRARLDWGIGTTVLALVAAVLPLGPFVFHRAKREELREAEQAQTVRSAA</sequence>
<accession>A0ABR7LSQ5</accession>
<evidence type="ECO:0000259" key="7">
    <source>
        <dbReference type="Pfam" id="PF12823"/>
    </source>
</evidence>
<evidence type="ECO:0000256" key="1">
    <source>
        <dbReference type="ARBA" id="ARBA00004651"/>
    </source>
</evidence>
<evidence type="ECO:0000313" key="8">
    <source>
        <dbReference type="EMBL" id="MBC6467881.1"/>
    </source>
</evidence>
<evidence type="ECO:0000256" key="4">
    <source>
        <dbReference type="ARBA" id="ARBA00022989"/>
    </source>
</evidence>
<evidence type="ECO:0000256" key="2">
    <source>
        <dbReference type="ARBA" id="ARBA00022475"/>
    </source>
</evidence>
<keyword evidence="3 6" id="KW-0812">Transmembrane</keyword>
<keyword evidence="4 6" id="KW-1133">Transmembrane helix</keyword>
<evidence type="ECO:0000256" key="6">
    <source>
        <dbReference type="SAM" id="Phobius"/>
    </source>
</evidence>
<name>A0ABR7LSQ5_9ACTN</name>
<dbReference type="PANTHER" id="PTHR40077:SF2">
    <property type="entry name" value="MEMBRANE PROTEIN"/>
    <property type="match status" value="1"/>
</dbReference>
<dbReference type="NCBIfam" id="TIGR03954">
    <property type="entry name" value="integ_memb_HG"/>
    <property type="match status" value="1"/>
</dbReference>
<dbReference type="Pfam" id="PF12823">
    <property type="entry name" value="DUF3817"/>
    <property type="match status" value="1"/>
</dbReference>
<keyword evidence="9" id="KW-1185">Reference proteome</keyword>
<dbReference type="InterPro" id="IPR023845">
    <property type="entry name" value="DUF3817_TM"/>
</dbReference>
<dbReference type="Proteomes" id="UP000805614">
    <property type="component" value="Unassembled WGS sequence"/>
</dbReference>
<keyword evidence="2" id="KW-1003">Cell membrane</keyword>
<feature type="transmembrane region" description="Helical" evidence="6">
    <location>
        <begin position="12"/>
        <end position="31"/>
    </location>
</feature>